<sequence>MSDRRAAGRFWGGAGYCPGVGGETAQCVINSYDTVTNCLSSSNIVFQGRFTVPSNQVINMTNLVSGAKLTVKGTITWAPGTLNKTNWLFNIGGSGVTFDGTGATFDGNGAAYWDGLGGNGGAPKPKMFQSFLTGNSLVKGIKILNAPVNVFTIFRSDTTFDHITVDDSAGDPVNGQEKGHNTDAFDVSATNIVIQNCVVVNQDDCLAVNQGSNINFINNKCTGGHGISVGSIGTGKTVSDVLVQNCTLNSEDNGPTGVPGTGMPISNVTAINVHGTMAAGSKNNIYILCAACSQFTFTKVSITGAPPNCTGINSAPRGCKA</sequence>
<organism evidence="9 10">
    <name type="scientific">Gonapodya prolifera (strain JEL478)</name>
    <name type="common">Monoblepharis prolifera</name>
    <dbReference type="NCBI Taxonomy" id="1344416"/>
    <lineage>
        <taxon>Eukaryota</taxon>
        <taxon>Fungi</taxon>
        <taxon>Fungi incertae sedis</taxon>
        <taxon>Chytridiomycota</taxon>
        <taxon>Chytridiomycota incertae sedis</taxon>
        <taxon>Monoblepharidomycetes</taxon>
        <taxon>Monoblepharidales</taxon>
        <taxon>Gonapodyaceae</taxon>
        <taxon>Gonapodya</taxon>
    </lineage>
</organism>
<evidence type="ECO:0000256" key="1">
    <source>
        <dbReference type="ARBA" id="ARBA00008834"/>
    </source>
</evidence>
<dbReference type="GO" id="GO:0045490">
    <property type="term" value="P:pectin catabolic process"/>
    <property type="evidence" value="ECO:0007669"/>
    <property type="project" value="TreeGrafter"/>
</dbReference>
<dbReference type="EMBL" id="KQ965740">
    <property type="protein sequence ID" value="KXS19046.1"/>
    <property type="molecule type" value="Genomic_DNA"/>
</dbReference>
<keyword evidence="5 8" id="KW-0326">Glycosidase</keyword>
<dbReference type="InterPro" id="IPR050434">
    <property type="entry name" value="Glycosyl_hydrlase_28"/>
</dbReference>
<dbReference type="OrthoDB" id="2131404at2759"/>
<comment type="similarity">
    <text evidence="1 8">Belongs to the glycosyl hydrolase 28 family.</text>
</comment>
<evidence type="ECO:0000313" key="9">
    <source>
        <dbReference type="EMBL" id="KXS19046.1"/>
    </source>
</evidence>
<name>A0A139AQN0_GONPJ</name>
<keyword evidence="4 8" id="KW-0378">Hydrolase</keyword>
<dbReference type="PANTHER" id="PTHR31884">
    <property type="entry name" value="POLYGALACTURONASE"/>
    <property type="match status" value="1"/>
</dbReference>
<evidence type="ECO:0000256" key="2">
    <source>
        <dbReference type="ARBA" id="ARBA00022729"/>
    </source>
</evidence>
<evidence type="ECO:0000256" key="8">
    <source>
        <dbReference type="RuleBase" id="RU361169"/>
    </source>
</evidence>
<dbReference type="AlphaFoldDB" id="A0A139AQN0"/>
<evidence type="ECO:0000313" key="10">
    <source>
        <dbReference type="Proteomes" id="UP000070544"/>
    </source>
</evidence>
<gene>
    <name evidence="9" type="ORF">M427DRAFT_29470</name>
</gene>
<reference evidence="9 10" key="1">
    <citation type="journal article" date="2015" name="Genome Biol. Evol.">
        <title>Phylogenomic analyses indicate that early fungi evolved digesting cell walls of algal ancestors of land plants.</title>
        <authorList>
            <person name="Chang Y."/>
            <person name="Wang S."/>
            <person name="Sekimoto S."/>
            <person name="Aerts A.L."/>
            <person name="Choi C."/>
            <person name="Clum A."/>
            <person name="LaButti K.M."/>
            <person name="Lindquist E.A."/>
            <person name="Yee Ngan C."/>
            <person name="Ohm R.A."/>
            <person name="Salamov A.A."/>
            <person name="Grigoriev I.V."/>
            <person name="Spatafora J.W."/>
            <person name="Berbee M.L."/>
        </authorList>
    </citation>
    <scope>NUCLEOTIDE SEQUENCE [LARGE SCALE GENOMIC DNA]</scope>
    <source>
        <strain evidence="9 10">JEL478</strain>
    </source>
</reference>
<dbReference type="GO" id="GO:0004650">
    <property type="term" value="F:polygalacturonase activity"/>
    <property type="evidence" value="ECO:0007669"/>
    <property type="project" value="InterPro"/>
</dbReference>
<dbReference type="Proteomes" id="UP000070544">
    <property type="component" value="Unassembled WGS sequence"/>
</dbReference>
<dbReference type="Gene3D" id="2.160.20.10">
    <property type="entry name" value="Single-stranded right-handed beta-helix, Pectin lyase-like"/>
    <property type="match status" value="2"/>
</dbReference>
<dbReference type="PROSITE" id="PS00502">
    <property type="entry name" value="POLYGALACTURONASE"/>
    <property type="match status" value="1"/>
</dbReference>
<dbReference type="InterPro" id="IPR012334">
    <property type="entry name" value="Pectin_lyas_fold"/>
</dbReference>
<evidence type="ECO:0000256" key="5">
    <source>
        <dbReference type="ARBA" id="ARBA00023295"/>
    </source>
</evidence>
<dbReference type="GO" id="GO:0005576">
    <property type="term" value="C:extracellular region"/>
    <property type="evidence" value="ECO:0007669"/>
    <property type="project" value="TreeGrafter"/>
</dbReference>
<evidence type="ECO:0000256" key="3">
    <source>
        <dbReference type="ARBA" id="ARBA00022737"/>
    </source>
</evidence>
<dbReference type="STRING" id="1344416.A0A139AQN0"/>
<keyword evidence="2" id="KW-0732">Signal</keyword>
<dbReference type="InterPro" id="IPR011050">
    <property type="entry name" value="Pectin_lyase_fold/virulence"/>
</dbReference>
<evidence type="ECO:0000256" key="4">
    <source>
        <dbReference type="ARBA" id="ARBA00022801"/>
    </source>
</evidence>
<evidence type="ECO:0000256" key="6">
    <source>
        <dbReference type="ARBA" id="ARBA00023316"/>
    </source>
</evidence>
<dbReference type="Pfam" id="PF00295">
    <property type="entry name" value="Glyco_hydro_28"/>
    <property type="match status" value="1"/>
</dbReference>
<dbReference type="OMA" id="WTGNSIT"/>
<keyword evidence="6" id="KW-0961">Cell wall biogenesis/degradation</keyword>
<feature type="active site" evidence="7">
    <location>
        <position position="225"/>
    </location>
</feature>
<keyword evidence="10" id="KW-1185">Reference proteome</keyword>
<dbReference type="GO" id="GO:0071555">
    <property type="term" value="P:cell wall organization"/>
    <property type="evidence" value="ECO:0007669"/>
    <property type="project" value="UniProtKB-KW"/>
</dbReference>
<dbReference type="InterPro" id="IPR000743">
    <property type="entry name" value="Glyco_hydro_28"/>
</dbReference>
<dbReference type="SUPFAM" id="SSF51126">
    <property type="entry name" value="Pectin lyase-like"/>
    <property type="match status" value="1"/>
</dbReference>
<evidence type="ECO:0000256" key="7">
    <source>
        <dbReference type="PROSITE-ProRule" id="PRU10052"/>
    </source>
</evidence>
<proteinExistence type="inferred from homology"/>
<protein>
    <submittedName>
        <fullName evidence="9">Glycoside hydrolase family 28 protein</fullName>
    </submittedName>
</protein>
<accession>A0A139AQN0</accession>
<dbReference type="PANTHER" id="PTHR31884:SF1">
    <property type="entry name" value="POLYGALACTURONASE"/>
    <property type="match status" value="1"/>
</dbReference>
<keyword evidence="3" id="KW-0677">Repeat</keyword>